<dbReference type="Proteomes" id="UP000070427">
    <property type="component" value="Unassembled WGS sequence"/>
</dbReference>
<evidence type="ECO:0000313" key="2">
    <source>
        <dbReference type="Proteomes" id="UP000070427"/>
    </source>
</evidence>
<proteinExistence type="predicted"/>
<comment type="caution">
    <text evidence="1">The sequence shown here is derived from an EMBL/GenBank/DDBJ whole genome shotgun (WGS) entry which is preliminary data.</text>
</comment>
<dbReference type="RefSeq" id="WP_066355135.1">
    <property type="nucleotide sequence ID" value="NZ_LOED01000044.1"/>
</dbReference>
<dbReference type="OrthoDB" id="9815217at2"/>
<organism evidence="1 2">
    <name type="scientific">Fervidicola ferrireducens</name>
    <dbReference type="NCBI Taxonomy" id="520764"/>
    <lineage>
        <taxon>Bacteria</taxon>
        <taxon>Bacillati</taxon>
        <taxon>Bacillota</taxon>
        <taxon>Clostridia</taxon>
        <taxon>Thermosediminibacterales</taxon>
        <taxon>Thermosediminibacteraceae</taxon>
        <taxon>Fervidicola</taxon>
    </lineage>
</organism>
<protein>
    <submittedName>
        <fullName evidence="1">Uncharacterized protein</fullName>
    </submittedName>
</protein>
<accession>A0A140L224</accession>
<name>A0A140L224_9FIRM</name>
<gene>
    <name evidence="1" type="ORF">AN618_22460</name>
</gene>
<keyword evidence="2" id="KW-1185">Reference proteome</keyword>
<sequence length="77" mass="8277">MMLFALSNVDTNKFNLVMSSVQGSLGVLPGGRSLIEGEFVEEGLVGENLYLGEQEQQELREIGQLPPACRGGGLQKP</sequence>
<dbReference type="InParanoid" id="A0A140L224"/>
<dbReference type="STRING" id="520764.AN618_22460"/>
<reference evidence="1 2" key="1">
    <citation type="submission" date="2015-12" db="EMBL/GenBank/DDBJ databases">
        <title>Draft genome sequnece of Fervidicola ferrireducens strain Y170.</title>
        <authorList>
            <person name="Patel B.K."/>
        </authorList>
    </citation>
    <scope>NUCLEOTIDE SEQUENCE [LARGE SCALE GENOMIC DNA]</scope>
    <source>
        <strain evidence="1 2">Y170</strain>
    </source>
</reference>
<dbReference type="AlphaFoldDB" id="A0A140L224"/>
<evidence type="ECO:0000313" key="1">
    <source>
        <dbReference type="EMBL" id="KXG74599.1"/>
    </source>
</evidence>
<dbReference type="EMBL" id="LOED01000044">
    <property type="protein sequence ID" value="KXG74599.1"/>
    <property type="molecule type" value="Genomic_DNA"/>
</dbReference>